<accession>A0ABY7DJA8</accession>
<keyword evidence="2" id="KW-1185">Reference proteome</keyword>
<organism evidence="1 2">
    <name type="scientific">Mya arenaria</name>
    <name type="common">Soft-shell clam</name>
    <dbReference type="NCBI Taxonomy" id="6604"/>
    <lineage>
        <taxon>Eukaryota</taxon>
        <taxon>Metazoa</taxon>
        <taxon>Spiralia</taxon>
        <taxon>Lophotrochozoa</taxon>
        <taxon>Mollusca</taxon>
        <taxon>Bivalvia</taxon>
        <taxon>Autobranchia</taxon>
        <taxon>Heteroconchia</taxon>
        <taxon>Euheterodonta</taxon>
        <taxon>Imparidentia</taxon>
        <taxon>Neoheterodontei</taxon>
        <taxon>Myida</taxon>
        <taxon>Myoidea</taxon>
        <taxon>Myidae</taxon>
        <taxon>Mya</taxon>
    </lineage>
</organism>
<name>A0ABY7DJA8_MYAAR</name>
<gene>
    <name evidence="1" type="ORF">MAR_029472</name>
</gene>
<evidence type="ECO:0000313" key="1">
    <source>
        <dbReference type="EMBL" id="WAQ96782.1"/>
    </source>
</evidence>
<sequence>MATANPVVIIDHPHVLMTMGYLVSLLSELSDQASLVVILQEIKGLIHHSLLADHMQEISRLSQSGSSSVRILVHQLKDDCKKYSGHKEMRSVSSQTEGTVTIITVGNPAYSSNAVGVRQQQQQ</sequence>
<dbReference type="EMBL" id="CP111013">
    <property type="protein sequence ID" value="WAQ96782.1"/>
    <property type="molecule type" value="Genomic_DNA"/>
</dbReference>
<protein>
    <submittedName>
        <fullName evidence="1">Uncharacterized protein</fullName>
    </submittedName>
</protein>
<proteinExistence type="predicted"/>
<reference evidence="1" key="1">
    <citation type="submission" date="2022-11" db="EMBL/GenBank/DDBJ databases">
        <title>Centuries of genome instability and evolution in soft-shell clam transmissible cancer (bioRxiv).</title>
        <authorList>
            <person name="Hart S.F.M."/>
            <person name="Yonemitsu M.A."/>
            <person name="Giersch R.M."/>
            <person name="Beal B.F."/>
            <person name="Arriagada G."/>
            <person name="Davis B.W."/>
            <person name="Ostrander E.A."/>
            <person name="Goff S.P."/>
            <person name="Metzger M.J."/>
        </authorList>
    </citation>
    <scope>NUCLEOTIDE SEQUENCE</scope>
    <source>
        <strain evidence="1">MELC-2E11</strain>
        <tissue evidence="1">Siphon/mantle</tissue>
    </source>
</reference>
<evidence type="ECO:0000313" key="2">
    <source>
        <dbReference type="Proteomes" id="UP001164746"/>
    </source>
</evidence>
<dbReference type="Proteomes" id="UP001164746">
    <property type="component" value="Chromosome 2"/>
</dbReference>